<keyword evidence="3" id="KW-1003">Cell membrane</keyword>
<feature type="transmembrane region" description="Helical" evidence="10">
    <location>
        <begin position="203"/>
        <end position="232"/>
    </location>
</feature>
<evidence type="ECO:0000256" key="8">
    <source>
        <dbReference type="RuleBase" id="RU003793"/>
    </source>
</evidence>
<evidence type="ECO:0000256" key="6">
    <source>
        <dbReference type="ARBA" id="ARBA00022989"/>
    </source>
</evidence>
<keyword evidence="7 10" id="KW-0472">Membrane</keyword>
<evidence type="ECO:0000256" key="10">
    <source>
        <dbReference type="SAM" id="Phobius"/>
    </source>
</evidence>
<dbReference type="EC" id="2.1.1.-" evidence="9"/>
<evidence type="ECO:0000256" key="2">
    <source>
        <dbReference type="ARBA" id="ARBA00005801"/>
    </source>
</evidence>
<dbReference type="OrthoDB" id="9789291at2"/>
<gene>
    <name evidence="13" type="ORF">PAN31117_05107</name>
</gene>
<proteinExistence type="inferred from homology"/>
<keyword evidence="14" id="KW-1185">Reference proteome</keyword>
<feature type="domain" description="Prepilin type IV endopeptidase peptidase" evidence="11">
    <location>
        <begin position="123"/>
        <end position="229"/>
    </location>
</feature>
<evidence type="ECO:0000256" key="4">
    <source>
        <dbReference type="ARBA" id="ARBA00022519"/>
    </source>
</evidence>
<dbReference type="PRINTS" id="PR00864">
    <property type="entry name" value="PREPILNPTASE"/>
</dbReference>
<dbReference type="EC" id="3.4.23.43" evidence="9"/>
<evidence type="ECO:0000259" key="12">
    <source>
        <dbReference type="Pfam" id="PF06750"/>
    </source>
</evidence>
<keyword evidence="9" id="KW-0489">Methyltransferase</keyword>
<evidence type="ECO:0000256" key="5">
    <source>
        <dbReference type="ARBA" id="ARBA00022692"/>
    </source>
</evidence>
<evidence type="ECO:0000313" key="13">
    <source>
        <dbReference type="EMBL" id="VVE75201.1"/>
    </source>
</evidence>
<feature type="domain" description="Prepilin peptidase A24 N-terminal" evidence="12">
    <location>
        <begin position="22"/>
        <end position="110"/>
    </location>
</feature>
<evidence type="ECO:0000256" key="3">
    <source>
        <dbReference type="ARBA" id="ARBA00022475"/>
    </source>
</evidence>
<dbReference type="Pfam" id="PF06750">
    <property type="entry name" value="A24_N_bact"/>
    <property type="match status" value="1"/>
</dbReference>
<evidence type="ECO:0000256" key="7">
    <source>
        <dbReference type="ARBA" id="ARBA00023136"/>
    </source>
</evidence>
<evidence type="ECO:0000259" key="11">
    <source>
        <dbReference type="Pfam" id="PF01478"/>
    </source>
</evidence>
<dbReference type="InterPro" id="IPR050882">
    <property type="entry name" value="Prepilin_peptidase/N-MTase"/>
</dbReference>
<reference evidence="13 14" key="1">
    <citation type="submission" date="2019-08" db="EMBL/GenBank/DDBJ databases">
        <authorList>
            <person name="Peeters C."/>
        </authorList>
    </citation>
    <scope>NUCLEOTIDE SEQUENCE [LARGE SCALE GENOMIC DNA]</scope>
    <source>
        <strain evidence="13 14">LMG 31117</strain>
    </source>
</reference>
<feature type="transmembrane region" description="Helical" evidence="10">
    <location>
        <begin position="93"/>
        <end position="113"/>
    </location>
</feature>
<protein>
    <recommendedName>
        <fullName evidence="9">Prepilin leader peptidase/N-methyltransferase</fullName>
        <ecNumber evidence="9">2.1.1.-</ecNumber>
        <ecNumber evidence="9">3.4.23.43</ecNumber>
    </recommendedName>
</protein>
<keyword evidence="4" id="KW-0997">Cell inner membrane</keyword>
<name>A0A5E5AN50_9BURK</name>
<feature type="transmembrane region" description="Helical" evidence="10">
    <location>
        <begin position="146"/>
        <end position="164"/>
    </location>
</feature>
<dbReference type="InterPro" id="IPR014032">
    <property type="entry name" value="Peptidase_A24A_bac"/>
</dbReference>
<keyword evidence="9" id="KW-0645">Protease</keyword>
<accession>A0A5E5AN50</accession>
<dbReference type="Pfam" id="PF01478">
    <property type="entry name" value="Peptidase_A24"/>
    <property type="match status" value="1"/>
</dbReference>
<dbReference type="GO" id="GO:0004190">
    <property type="term" value="F:aspartic-type endopeptidase activity"/>
    <property type="evidence" value="ECO:0007669"/>
    <property type="project" value="UniProtKB-EC"/>
</dbReference>
<dbReference type="Gene3D" id="1.20.120.1220">
    <property type="match status" value="1"/>
</dbReference>
<keyword evidence="5 9" id="KW-0812">Transmembrane</keyword>
<dbReference type="PANTHER" id="PTHR30487:SF0">
    <property type="entry name" value="PREPILIN LEADER PEPTIDASE_N-METHYLTRANSFERASE-RELATED"/>
    <property type="match status" value="1"/>
</dbReference>
<evidence type="ECO:0000256" key="1">
    <source>
        <dbReference type="ARBA" id="ARBA00004429"/>
    </source>
</evidence>
<evidence type="ECO:0000313" key="14">
    <source>
        <dbReference type="Proteomes" id="UP000383122"/>
    </source>
</evidence>
<evidence type="ECO:0000256" key="9">
    <source>
        <dbReference type="RuleBase" id="RU003794"/>
    </source>
</evidence>
<feature type="transmembrane region" description="Helical" evidence="10">
    <location>
        <begin position="244"/>
        <end position="260"/>
    </location>
</feature>
<comment type="subcellular location">
    <subcellularLocation>
        <location evidence="1">Cell inner membrane</location>
        <topology evidence="1">Multi-pass membrane protein</topology>
    </subcellularLocation>
    <subcellularLocation>
        <location evidence="9">Cell membrane</location>
        <topology evidence="9">Multi-pass membrane protein</topology>
    </subcellularLocation>
</comment>
<feature type="transmembrane region" description="Helical" evidence="10">
    <location>
        <begin position="119"/>
        <end position="139"/>
    </location>
</feature>
<dbReference type="EMBL" id="CABPSP010000020">
    <property type="protein sequence ID" value="VVE75201.1"/>
    <property type="molecule type" value="Genomic_DNA"/>
</dbReference>
<dbReference type="GO" id="GO:0008168">
    <property type="term" value="F:methyltransferase activity"/>
    <property type="evidence" value="ECO:0007669"/>
    <property type="project" value="UniProtKB-KW"/>
</dbReference>
<feature type="transmembrane region" description="Helical" evidence="10">
    <location>
        <begin position="13"/>
        <end position="34"/>
    </location>
</feature>
<dbReference type="GO" id="GO:0032259">
    <property type="term" value="P:methylation"/>
    <property type="evidence" value="ECO:0007669"/>
    <property type="project" value="UniProtKB-KW"/>
</dbReference>
<dbReference type="PANTHER" id="PTHR30487">
    <property type="entry name" value="TYPE 4 PREPILIN-LIKE PROTEINS LEADER PEPTIDE-PROCESSING ENZYME"/>
    <property type="match status" value="1"/>
</dbReference>
<keyword evidence="6 10" id="KW-1133">Transmembrane helix</keyword>
<dbReference type="InterPro" id="IPR010627">
    <property type="entry name" value="Prepilin_pept_A24_N"/>
</dbReference>
<sequence>MEELISLLASSKVLLGFVAGAIGLCVGSFVNVIVGRVPIMIGAVAGDESLGLCFPRSRCPACRHPLAPWDNIPVFSFLALRGKCRYCSVSISFQYPAIECVTAVAYVVIAAVAGWDPRLPGWCFLATVLIALSGIDLLHLLLPDRLTLPLLWAGLLANSVGIYVSPRDAIVGAVCGYLLFASVGIVSGKIAGREALGMGDAKLLAALGAWIGYRDIPMIVLLAAMATLVGMLVNKLRGGGTSQLPFGPGLAIAGMAVALIR</sequence>
<feature type="transmembrane region" description="Helical" evidence="10">
    <location>
        <begin position="170"/>
        <end position="191"/>
    </location>
</feature>
<keyword evidence="9" id="KW-0808">Transferase</keyword>
<comment type="catalytic activity">
    <reaction evidence="9">
        <text>Typically cleaves a -Gly-|-Phe- bond to release an N-terminal, basic peptide of 5-8 residues from type IV prepilin, and then N-methylates the new N-terminal amino group, the methyl donor being S-adenosyl-L-methionine.</text>
        <dbReference type="EC" id="3.4.23.43"/>
    </reaction>
</comment>
<comment type="similarity">
    <text evidence="2 8">Belongs to the peptidase A24 family.</text>
</comment>
<keyword evidence="9 13" id="KW-0378">Hydrolase</keyword>
<dbReference type="AlphaFoldDB" id="A0A5E5AN50"/>
<dbReference type="RefSeq" id="WP_150740619.1">
    <property type="nucleotide sequence ID" value="NZ_CABPSP010000020.1"/>
</dbReference>
<dbReference type="GO" id="GO:0006465">
    <property type="term" value="P:signal peptide processing"/>
    <property type="evidence" value="ECO:0007669"/>
    <property type="project" value="TreeGrafter"/>
</dbReference>
<dbReference type="Proteomes" id="UP000383122">
    <property type="component" value="Unassembled WGS sequence"/>
</dbReference>
<dbReference type="GO" id="GO:0005886">
    <property type="term" value="C:plasma membrane"/>
    <property type="evidence" value="ECO:0007669"/>
    <property type="project" value="UniProtKB-SubCell"/>
</dbReference>
<keyword evidence="9" id="KW-0511">Multifunctional enzyme</keyword>
<comment type="function">
    <text evidence="9">Plays an essential role in type IV pili and type II pseudopili formation by proteolytically removing the leader sequence from substrate proteins and subsequently monomethylating the alpha-amino group of the newly exposed N-terminal phenylalanine.</text>
</comment>
<organism evidence="13 14">
    <name type="scientific">Pandoraea anapnoica</name>
    <dbReference type="NCBI Taxonomy" id="2508301"/>
    <lineage>
        <taxon>Bacteria</taxon>
        <taxon>Pseudomonadati</taxon>
        <taxon>Pseudomonadota</taxon>
        <taxon>Betaproteobacteria</taxon>
        <taxon>Burkholderiales</taxon>
        <taxon>Burkholderiaceae</taxon>
        <taxon>Pandoraea</taxon>
    </lineage>
</organism>
<dbReference type="InterPro" id="IPR000045">
    <property type="entry name" value="Prepilin_IV_endopep_pep"/>
</dbReference>